<dbReference type="EMBL" id="CADCWI010000116">
    <property type="protein sequence ID" value="CAA9565390.1"/>
    <property type="molecule type" value="Genomic_DNA"/>
</dbReference>
<dbReference type="AlphaFoldDB" id="A0A6J4V371"/>
<protein>
    <submittedName>
        <fullName evidence="1">Uncharacterized protein</fullName>
    </submittedName>
</protein>
<reference evidence="1" key="1">
    <citation type="submission" date="2020-02" db="EMBL/GenBank/DDBJ databases">
        <authorList>
            <person name="Meier V. D."/>
        </authorList>
    </citation>
    <scope>NUCLEOTIDE SEQUENCE</scope>
    <source>
        <strain evidence="1">AVDCRST_MAG43</strain>
    </source>
</reference>
<organism evidence="1">
    <name type="scientific">uncultured Thermomicrobiales bacterium</name>
    <dbReference type="NCBI Taxonomy" id="1645740"/>
    <lineage>
        <taxon>Bacteria</taxon>
        <taxon>Pseudomonadati</taxon>
        <taxon>Thermomicrobiota</taxon>
        <taxon>Thermomicrobia</taxon>
        <taxon>Thermomicrobiales</taxon>
        <taxon>environmental samples</taxon>
    </lineage>
</organism>
<name>A0A6J4V371_9BACT</name>
<sequence>MSQLTRRTFTLGSLALSGIIQNIRSPVLAQTATPAASGLPSLEITLTDDGFELPDGIRAGRYEFAASNTGTMTMSHFGIGKFPDEVTEQDIEAFFAAQGEDTEALSFDDIAFVGAADWPQPGQPAVTGVIDLQPGRYIAFKPLEEEEPVRFTVEGKFSAAVEPAADLTVTLREMTIDLPETAFTSSPMRWKIEKPGAIHHEVSVLAVPPEFDADTFMMLMSLPEDATPPPGTPEFEYQPVAAIGILASGGTSWLDVQLEPGHYMATCMLPFGTGYPHAMDGMFVFFDVT</sequence>
<accession>A0A6J4V371</accession>
<gene>
    <name evidence="1" type="ORF">AVDCRST_MAG43-2282</name>
</gene>
<proteinExistence type="predicted"/>
<evidence type="ECO:0000313" key="1">
    <source>
        <dbReference type="EMBL" id="CAA9565390.1"/>
    </source>
</evidence>